<dbReference type="HOGENOM" id="CLU_036595_0_0_10"/>
<evidence type="ECO:0000256" key="1">
    <source>
        <dbReference type="SAM" id="SignalP"/>
    </source>
</evidence>
<dbReference type="PATRIC" id="fig|1321819.3.peg.1165"/>
<dbReference type="Pfam" id="PF16407">
    <property type="entry name" value="PKD_2"/>
    <property type="match status" value="1"/>
</dbReference>
<organism evidence="2 3">
    <name type="scientific">Bacteroides pyogenes F0041</name>
    <dbReference type="NCBI Taxonomy" id="1321819"/>
    <lineage>
        <taxon>Bacteria</taxon>
        <taxon>Pseudomonadati</taxon>
        <taxon>Bacteroidota</taxon>
        <taxon>Bacteroidia</taxon>
        <taxon>Bacteroidales</taxon>
        <taxon>Bacteroidaceae</taxon>
        <taxon>Bacteroides</taxon>
    </lineage>
</organism>
<dbReference type="EMBL" id="AWSV01000069">
    <property type="protein sequence ID" value="ERI85871.1"/>
    <property type="molecule type" value="Genomic_DNA"/>
</dbReference>
<feature type="chain" id="PRO_5004624979" description="PKD domain protein" evidence="1">
    <location>
        <begin position="29"/>
        <end position="521"/>
    </location>
</feature>
<evidence type="ECO:0008006" key="4">
    <source>
        <dbReference type="Google" id="ProtNLM"/>
    </source>
</evidence>
<dbReference type="OrthoDB" id="618659at2"/>
<protein>
    <recommendedName>
        <fullName evidence="4">PKD domain protein</fullName>
    </recommendedName>
</protein>
<dbReference type="Proteomes" id="UP000016496">
    <property type="component" value="Unassembled WGS sequence"/>
</dbReference>
<evidence type="ECO:0000313" key="2">
    <source>
        <dbReference type="EMBL" id="ERI85871.1"/>
    </source>
</evidence>
<feature type="signal peptide" evidence="1">
    <location>
        <begin position="1"/>
        <end position="28"/>
    </location>
</feature>
<accession>U2E0U6</accession>
<dbReference type="AlphaFoldDB" id="U2E0U6"/>
<keyword evidence="1" id="KW-0732">Signal</keyword>
<comment type="caution">
    <text evidence="2">The sequence shown here is derived from an EMBL/GenBank/DDBJ whole genome shotgun (WGS) entry which is preliminary data.</text>
</comment>
<dbReference type="InterPro" id="IPR032183">
    <property type="entry name" value="PKD-like"/>
</dbReference>
<reference evidence="2 3" key="1">
    <citation type="submission" date="2013-08" db="EMBL/GenBank/DDBJ databases">
        <authorList>
            <person name="Weinstock G."/>
            <person name="Sodergren E."/>
            <person name="Wylie T."/>
            <person name="Fulton L."/>
            <person name="Fulton R."/>
            <person name="Fronick C."/>
            <person name="O'Laughlin M."/>
            <person name="Godfrey J."/>
            <person name="Miner T."/>
            <person name="Herter B."/>
            <person name="Appelbaum E."/>
            <person name="Cordes M."/>
            <person name="Lek S."/>
            <person name="Wollam A."/>
            <person name="Pepin K.H."/>
            <person name="Palsikar V.B."/>
            <person name="Mitreva M."/>
            <person name="Wilson R.K."/>
        </authorList>
    </citation>
    <scope>NUCLEOTIDE SEQUENCE [LARGE SCALE GENOMIC DNA]</scope>
    <source>
        <strain evidence="2 3">F0041</strain>
    </source>
</reference>
<dbReference type="PROSITE" id="PS51257">
    <property type="entry name" value="PROKAR_LIPOPROTEIN"/>
    <property type="match status" value="1"/>
</dbReference>
<sequence>MVKTRAMMKNILKFGLCLIGLMIGLAACYDDRGNYDYSELPGVALEAKDTVYATQFKTLELPVDIKLDGADENDYEFSWRLWSNEVGGVWKQKTICKTKNLSYAVTEIPGSYSLVLTCRNKESGVDTYKKILLVVQGIITEGWMVLQEKDGKTDFDMIMSPYFSDRVDKDQILHDVYKTVNEEQLEGKGVKIGSFFCLGRYQNVTVLTDKGGARLDAITMQKTFDISTLMSDMSDWKPENYIFYHYYWSPGRYGYDAIISNGRFYEYSAISSMGFTTYIEPILKDGMIYKSASYAPRFFDYYLAIIYDELGGRFLCFPKKSGGSTWILQEMPDNASGSVFNIKNMRAKLRYMDTGFNNYEYGLFEDWDTHTNTLYAFNFDAKTNVDKAMYSASNCPEIQNANYFAVGNLGPVFYYATDRDIYQYDYMGANIGKKVYSLANSEEKITGMKIFKPCVDRFIRSHPYNNKILIISTYNESAKEGKVYMYYVNVSNGAIDTSSEKVFSGFGRILDMEYNFPKYGS</sequence>
<evidence type="ECO:0000313" key="3">
    <source>
        <dbReference type="Proteomes" id="UP000016496"/>
    </source>
</evidence>
<gene>
    <name evidence="2" type="ORF">HMPREF1981_01278</name>
</gene>
<name>U2E0U6_9BACE</name>
<proteinExistence type="predicted"/>